<dbReference type="GO" id="GO:0009100">
    <property type="term" value="P:glycoprotein metabolic process"/>
    <property type="evidence" value="ECO:0007669"/>
    <property type="project" value="UniProtKB-ARBA"/>
</dbReference>
<name>A0A1X7R1A0_9SACH</name>
<dbReference type="GO" id="GO:0016740">
    <property type="term" value="F:transferase activity"/>
    <property type="evidence" value="ECO:0007669"/>
    <property type="project" value="UniProtKB-KW"/>
</dbReference>
<dbReference type="GO" id="GO:0016020">
    <property type="term" value="C:membrane"/>
    <property type="evidence" value="ECO:0007669"/>
    <property type="project" value="UniProtKB-SubCell"/>
</dbReference>
<evidence type="ECO:0000313" key="8">
    <source>
        <dbReference type="Proteomes" id="UP000196158"/>
    </source>
</evidence>
<evidence type="ECO:0000256" key="2">
    <source>
        <dbReference type="ARBA" id="ARBA00022692"/>
    </source>
</evidence>
<comment type="subcellular location">
    <subcellularLocation>
        <location evidence="1">Membrane</location>
        <topology evidence="1">Single-pass membrane protein</topology>
    </subcellularLocation>
</comment>
<dbReference type="Proteomes" id="UP000196158">
    <property type="component" value="Unassembled WGS sequence"/>
</dbReference>
<dbReference type="OrthoDB" id="444255at2759"/>
<keyword evidence="2 5" id="KW-0812">Transmembrane</keyword>
<dbReference type="AlphaFoldDB" id="A0A1X7R1A0"/>
<sequence length="927" mass="108740">MKAHSLRRFLHAILAQMSQKNFRHKFMISLGVYSVISIIYIYRVALYGEEDSFNSFFKPLFILIPSSLSSGTNTKILTYPTNPTEAAELYEKLRYDTSGKWIDEYYLKSHLLTVKIGPNKGKILNSVDDLEFYNSDPRLVWSVYLNDVTNNGISDDYNMPFSWYDFADFTMYNKLISIKEKHSDTIQCSILLHPSFDKANLGRWEKEIGEELFHSERFKYDDPFWYRSSKSFSNTAVNSPENHCQQLSANNTRFNLPLNITNYMERVRPEVFDLQARNYLLNTIDNPLSITLLNSDDDAYRIDVKQGNRANMVESRILHKYIDQQPRDKIRNDIIFDHDVMFSNFISSDASQKFKVEIPGLNRNVYDEDSVNLELDDFKFDAKTKIAELEEKGISNLSIHDKNYLESLKVSISTHPSMASKYFREPGGIIQFKAMGHHRDQRFFHGALIYDQVEYSARLNSMIRTFQKFIKANGLISWLSHGTLYGQLYNGLAFPWDNDFDLQMPLKHLNYMAQYFNQSIIMEDPREGNGRFLLDVGTSITVRRHGNGNNNIDARFVDIDSGLYIDITALAVTADVIPINKFDYYDMNKAKEIKWSDDVQKLTKEMEDKYYDAYTGLAKLSIEKLRDYVAEHQRQFDSTSVDHIVKMYNDEVKKLPIADTISKNLTEVQRYIFNEKLTMINCRNHHFNTLEMLSPLKLSMFHGVPVFLPHKVISSMKIEYTVPPKYGYNSYEKHTFTAKLNHWVPSAIMNIVRNVVNDNALFKIHSNLMTFRFNDMLSLFKNMLIAREYDTFTVIHNAFDTVTYRQKEIEIEYDNRMSIEDKKKYLNQLRTKFAKNMDSPAKDPALLQYEQSLWDNYEKYSDVVETDSLVSMVNDKVLKRRWKDYSMLYERNYFKVDEQYLDNIGLELFENSQEEGKEIFLKDPLLE</sequence>
<dbReference type="STRING" id="1789683.A0A1X7R1A0"/>
<dbReference type="InterPro" id="IPR007074">
    <property type="entry name" value="LicD/FKTN/FKRP_NTP_transf"/>
</dbReference>
<dbReference type="EMBL" id="FXLY01000003">
    <property type="protein sequence ID" value="SMN19361.1"/>
    <property type="molecule type" value="Genomic_DNA"/>
</dbReference>
<keyword evidence="8" id="KW-1185">Reference proteome</keyword>
<protein>
    <submittedName>
        <fullName evidence="7">Similar to Saccharomyces cerevisiae YKL201C MNN4 Putative positive regulator of mannosylphosphate transferase (Mnn6p), involved in mannosylphosphorylation of N-linked oligosaccharides</fullName>
    </submittedName>
</protein>
<feature type="transmembrane region" description="Helical" evidence="5">
    <location>
        <begin position="26"/>
        <end position="45"/>
    </location>
</feature>
<evidence type="ECO:0000259" key="6">
    <source>
        <dbReference type="Pfam" id="PF04991"/>
    </source>
</evidence>
<feature type="domain" description="LicD/FKTN/FKRP nucleotidyltransferase" evidence="6">
    <location>
        <begin position="471"/>
        <end position="720"/>
    </location>
</feature>
<dbReference type="PANTHER" id="PTHR15407:SF28">
    <property type="entry name" value="RIBITOL-5-PHOSPHATE TRANSFERASE FKTN"/>
    <property type="match status" value="1"/>
</dbReference>
<dbReference type="InterPro" id="IPR009644">
    <property type="entry name" value="FKTN/MNN4/W02B3.4-1"/>
</dbReference>
<keyword evidence="3 5" id="KW-1133">Transmembrane helix</keyword>
<evidence type="ECO:0000256" key="1">
    <source>
        <dbReference type="ARBA" id="ARBA00004167"/>
    </source>
</evidence>
<evidence type="ECO:0000256" key="4">
    <source>
        <dbReference type="ARBA" id="ARBA00023136"/>
    </source>
</evidence>
<keyword evidence="7" id="KW-0808">Transferase</keyword>
<proteinExistence type="predicted"/>
<evidence type="ECO:0000256" key="3">
    <source>
        <dbReference type="ARBA" id="ARBA00022989"/>
    </source>
</evidence>
<evidence type="ECO:0000256" key="5">
    <source>
        <dbReference type="SAM" id="Phobius"/>
    </source>
</evidence>
<organism evidence="7 8">
    <name type="scientific">Maudiozyma saulgeensis</name>
    <dbReference type="NCBI Taxonomy" id="1789683"/>
    <lineage>
        <taxon>Eukaryota</taxon>
        <taxon>Fungi</taxon>
        <taxon>Dikarya</taxon>
        <taxon>Ascomycota</taxon>
        <taxon>Saccharomycotina</taxon>
        <taxon>Saccharomycetes</taxon>
        <taxon>Saccharomycetales</taxon>
        <taxon>Saccharomycetaceae</taxon>
        <taxon>Maudiozyma</taxon>
    </lineage>
</organism>
<dbReference type="PANTHER" id="PTHR15407">
    <property type="entry name" value="FUKUTIN-RELATED"/>
    <property type="match status" value="1"/>
</dbReference>
<reference evidence="7 8" key="1">
    <citation type="submission" date="2017-04" db="EMBL/GenBank/DDBJ databases">
        <authorList>
            <person name="Afonso C.L."/>
            <person name="Miller P.J."/>
            <person name="Scott M.A."/>
            <person name="Spackman E."/>
            <person name="Goraichik I."/>
            <person name="Dimitrov K.M."/>
            <person name="Suarez D.L."/>
            <person name="Swayne D.E."/>
        </authorList>
    </citation>
    <scope>NUCLEOTIDE SEQUENCE [LARGE SCALE GENOMIC DNA]</scope>
</reference>
<gene>
    <name evidence="7" type="ORF">KASA_0P05599G</name>
</gene>
<keyword evidence="4 5" id="KW-0472">Membrane</keyword>
<dbReference type="Pfam" id="PF04991">
    <property type="entry name" value="LicD"/>
    <property type="match status" value="1"/>
</dbReference>
<accession>A0A1X7R1A0</accession>
<evidence type="ECO:0000313" key="7">
    <source>
        <dbReference type="EMBL" id="SMN19361.1"/>
    </source>
</evidence>